<dbReference type="Proteomes" id="UP000005446">
    <property type="component" value="Unassembled WGS sequence"/>
</dbReference>
<evidence type="ECO:0000256" key="1">
    <source>
        <dbReference type="SAM" id="MobiDB-lite"/>
    </source>
</evidence>
<comment type="caution">
    <text evidence="4">The sequence shown here is derived from an EMBL/GenBank/DDBJ whole genome shotgun (WGS) entry which is preliminary data.</text>
</comment>
<dbReference type="HOGENOM" id="CLU_060392_1_0_1"/>
<protein>
    <recommendedName>
        <fullName evidence="3">DUF7732 domain-containing protein</fullName>
    </recommendedName>
</protein>
<dbReference type="InterPro" id="IPR056634">
    <property type="entry name" value="DUF7732"/>
</dbReference>
<dbReference type="Pfam" id="PF24866">
    <property type="entry name" value="DUF7732"/>
    <property type="match status" value="2"/>
</dbReference>
<feature type="compositionally biased region" description="Low complexity" evidence="1">
    <location>
        <begin position="79"/>
        <end position="90"/>
    </location>
</feature>
<dbReference type="PANTHER" id="PTHR42091:SF1">
    <property type="entry name" value="CONSERVED GLYCINE-RICH PROTEIN (AFU_ORTHOLOGUE AFUA_7G02440)"/>
    <property type="match status" value="1"/>
</dbReference>
<name>H0EH37_GLAL7</name>
<feature type="region of interest" description="Disordered" evidence="1">
    <location>
        <begin position="44"/>
        <end position="123"/>
    </location>
</feature>
<accession>H0EH37</accession>
<feature type="domain" description="DUF7732" evidence="3">
    <location>
        <begin position="128"/>
        <end position="184"/>
    </location>
</feature>
<evidence type="ECO:0000256" key="2">
    <source>
        <dbReference type="SAM" id="SignalP"/>
    </source>
</evidence>
<proteinExistence type="predicted"/>
<dbReference type="EMBL" id="AGUE01000032">
    <property type="protein sequence ID" value="EHL02178.1"/>
    <property type="molecule type" value="Genomic_DNA"/>
</dbReference>
<feature type="compositionally biased region" description="Low complexity" evidence="1">
    <location>
        <begin position="97"/>
        <end position="122"/>
    </location>
</feature>
<reference evidence="4 5" key="1">
    <citation type="journal article" date="2012" name="Eukaryot. Cell">
        <title>Genome sequence of the fungus Glarea lozoyensis: the first genome sequence of a species from the Helotiaceae family.</title>
        <authorList>
            <person name="Youssar L."/>
            <person name="Gruening B.A."/>
            <person name="Erxleben A."/>
            <person name="Guenther S."/>
            <person name="Huettel W."/>
        </authorList>
    </citation>
    <scope>NUCLEOTIDE SEQUENCE [LARGE SCALE GENOMIC DNA]</scope>
    <source>
        <strain evidence="5">ATCC 74030 / MF5533</strain>
    </source>
</reference>
<organism evidence="4 5">
    <name type="scientific">Glarea lozoyensis (strain ATCC 74030 / MF5533)</name>
    <dbReference type="NCBI Taxonomy" id="1104152"/>
    <lineage>
        <taxon>Eukaryota</taxon>
        <taxon>Fungi</taxon>
        <taxon>Dikarya</taxon>
        <taxon>Ascomycota</taxon>
        <taxon>Pezizomycotina</taxon>
        <taxon>Leotiomycetes</taxon>
        <taxon>Helotiales</taxon>
        <taxon>Helotiaceae</taxon>
        <taxon>Glarea</taxon>
    </lineage>
</organism>
<dbReference type="OrthoDB" id="5425547at2759"/>
<feature type="domain" description="DUF7732" evidence="3">
    <location>
        <begin position="198"/>
        <end position="243"/>
    </location>
</feature>
<feature type="chain" id="PRO_5003531861" description="DUF7732 domain-containing protein" evidence="2">
    <location>
        <begin position="23"/>
        <end position="297"/>
    </location>
</feature>
<feature type="compositionally biased region" description="Gly residues" evidence="1">
    <location>
        <begin position="58"/>
        <end position="78"/>
    </location>
</feature>
<dbReference type="PANTHER" id="PTHR42091">
    <property type="entry name" value="CONSERVED GLYCINE-RICH PROTEIN (AFU_ORTHOLOGUE AFUA_7G02440)"/>
    <property type="match status" value="1"/>
</dbReference>
<gene>
    <name evidence="4" type="ORF">M7I_1772</name>
</gene>
<dbReference type="AlphaFoldDB" id="H0EH37"/>
<sequence>MKFANTLAALFLISQASALAHPQPIPDDLVLERDQFDERTFEEFIDEEAHELYKRKGGGGGGGKGGGSSSSGSSGGSSSGSSGSSGSSSGSRGGSGSTSTGRGSSSSNAGGTTKTGSGPARSFGGGRFYGGGAAAPYTAGQRSPGSKILPLAVGVGVGGALGVAAIAAYPGHWPYGFYNYPTQKPDSDIYLLIRNSHPNSNNTFLDSLIGDGTYANLNQSVVTVADINGTSTIILNGTLPNGTTASGGTEDAITSTSAATLLSSSGYLIMVALKAICWMGVDERMSEIPERKENSEE</sequence>
<evidence type="ECO:0000259" key="3">
    <source>
        <dbReference type="Pfam" id="PF24866"/>
    </source>
</evidence>
<keyword evidence="2" id="KW-0732">Signal</keyword>
<evidence type="ECO:0000313" key="4">
    <source>
        <dbReference type="EMBL" id="EHL02178.1"/>
    </source>
</evidence>
<feature type="signal peptide" evidence="2">
    <location>
        <begin position="1"/>
        <end position="22"/>
    </location>
</feature>
<keyword evidence="5" id="KW-1185">Reference proteome</keyword>
<dbReference type="InParanoid" id="H0EH37"/>
<evidence type="ECO:0000313" key="5">
    <source>
        <dbReference type="Proteomes" id="UP000005446"/>
    </source>
</evidence>